<gene>
    <name evidence="1" type="ORF">CY0110_19557</name>
</gene>
<evidence type="ECO:0000313" key="1">
    <source>
        <dbReference type="EMBL" id="EAZ94025.1"/>
    </source>
</evidence>
<protein>
    <submittedName>
        <fullName evidence="1">Uncharacterized protein</fullName>
    </submittedName>
</protein>
<accession>A3IJP3</accession>
<comment type="caution">
    <text evidence="1">The sequence shown here is derived from an EMBL/GenBank/DDBJ whole genome shotgun (WGS) entry which is preliminary data.</text>
</comment>
<reference evidence="1 2" key="1">
    <citation type="submission" date="2007-03" db="EMBL/GenBank/DDBJ databases">
        <authorList>
            <person name="Stal L."/>
            <person name="Ferriera S."/>
            <person name="Johnson J."/>
            <person name="Kravitz S."/>
            <person name="Beeson K."/>
            <person name="Sutton G."/>
            <person name="Rogers Y.-H."/>
            <person name="Friedman R."/>
            <person name="Frazier M."/>
            <person name="Venter J.C."/>
        </authorList>
    </citation>
    <scope>NUCLEOTIDE SEQUENCE [LARGE SCALE GENOMIC DNA]</scope>
    <source>
        <strain evidence="1 2">CCY0110</strain>
    </source>
</reference>
<evidence type="ECO:0000313" key="2">
    <source>
        <dbReference type="Proteomes" id="UP000003781"/>
    </source>
</evidence>
<proteinExistence type="predicted"/>
<organism evidence="1 2">
    <name type="scientific">Crocosphaera chwakensis CCY0110</name>
    <dbReference type="NCBI Taxonomy" id="391612"/>
    <lineage>
        <taxon>Bacteria</taxon>
        <taxon>Bacillati</taxon>
        <taxon>Cyanobacteriota</taxon>
        <taxon>Cyanophyceae</taxon>
        <taxon>Oscillatoriophycideae</taxon>
        <taxon>Chroococcales</taxon>
        <taxon>Aphanothecaceae</taxon>
        <taxon>Crocosphaera</taxon>
        <taxon>Crocosphaera chwakensis</taxon>
    </lineage>
</organism>
<dbReference type="Proteomes" id="UP000003781">
    <property type="component" value="Unassembled WGS sequence"/>
</dbReference>
<sequence>MPIIPSCLLNIFYFLDYLST</sequence>
<name>A3IJP3_9CHRO</name>
<dbReference type="EMBL" id="AAXW01000002">
    <property type="protein sequence ID" value="EAZ94025.1"/>
    <property type="molecule type" value="Genomic_DNA"/>
</dbReference>
<dbReference type="AlphaFoldDB" id="A3IJP3"/>
<keyword evidence="2" id="KW-1185">Reference proteome</keyword>